<reference evidence="2 3" key="1">
    <citation type="submission" date="2018-07" db="EMBL/GenBank/DDBJ databases">
        <title>Genomic Encyclopedia of Type Strains, Phase III (KMG-III): the genomes of soil and plant-associated and newly described type strains.</title>
        <authorList>
            <person name="Whitman W."/>
        </authorList>
    </citation>
    <scope>NUCLEOTIDE SEQUENCE [LARGE SCALE GENOMIC DNA]</scope>
    <source>
        <strain evidence="2 3">CECT 7948</strain>
    </source>
</reference>
<name>A0A3D9N6J8_9FLAO</name>
<keyword evidence="1" id="KW-0732">Signal</keyword>
<dbReference type="Proteomes" id="UP000256919">
    <property type="component" value="Unassembled WGS sequence"/>
</dbReference>
<protein>
    <submittedName>
        <fullName evidence="2">Uncharacterized protein DUF4251</fullName>
    </submittedName>
</protein>
<dbReference type="Pfam" id="PF14059">
    <property type="entry name" value="DUF4251"/>
    <property type="match status" value="1"/>
</dbReference>
<dbReference type="InterPro" id="IPR025347">
    <property type="entry name" value="DUF4251"/>
</dbReference>
<dbReference type="EMBL" id="QREI01000002">
    <property type="protein sequence ID" value="REE25843.1"/>
    <property type="molecule type" value="Genomic_DNA"/>
</dbReference>
<gene>
    <name evidence="2" type="ORF">DFQ09_102434</name>
</gene>
<dbReference type="RefSeq" id="WP_115808810.1">
    <property type="nucleotide sequence ID" value="NZ_QREI01000002.1"/>
</dbReference>
<organism evidence="2 3">
    <name type="scientific">Winogradskyella pacifica</name>
    <dbReference type="NCBI Taxonomy" id="664642"/>
    <lineage>
        <taxon>Bacteria</taxon>
        <taxon>Pseudomonadati</taxon>
        <taxon>Bacteroidota</taxon>
        <taxon>Flavobacteriia</taxon>
        <taxon>Flavobacteriales</taxon>
        <taxon>Flavobacteriaceae</taxon>
        <taxon>Winogradskyella</taxon>
    </lineage>
</organism>
<evidence type="ECO:0000256" key="1">
    <source>
        <dbReference type="SAM" id="SignalP"/>
    </source>
</evidence>
<comment type="caution">
    <text evidence="2">The sequence shown here is derived from an EMBL/GenBank/DDBJ whole genome shotgun (WGS) entry which is preliminary data.</text>
</comment>
<accession>A0A3D9N6J8</accession>
<feature type="signal peptide" evidence="1">
    <location>
        <begin position="1"/>
        <end position="21"/>
    </location>
</feature>
<dbReference type="Gene3D" id="2.40.128.410">
    <property type="match status" value="1"/>
</dbReference>
<keyword evidence="3" id="KW-1185">Reference proteome</keyword>
<proteinExistence type="predicted"/>
<dbReference type="AlphaFoldDB" id="A0A3D9N6J8"/>
<evidence type="ECO:0000313" key="2">
    <source>
        <dbReference type="EMBL" id="REE25843.1"/>
    </source>
</evidence>
<feature type="chain" id="PRO_5017768810" evidence="1">
    <location>
        <begin position="22"/>
        <end position="153"/>
    </location>
</feature>
<sequence length="153" mass="17215">MKKLVLLVLLFSLSASTFVTAQAKKSQKEMFATTYHNSKSVVKSQHYQFVANAIHDSEQREMLDGDTNQIRINKLEVTGQLHGFSKNKAIYTLKDNSSDISTVFHDEKQQISITVKMQAYTISIEVKPNGKAFLTLTGNDITNVKYVGKLLEI</sequence>
<dbReference type="OrthoDB" id="1440135at2"/>
<evidence type="ECO:0000313" key="3">
    <source>
        <dbReference type="Proteomes" id="UP000256919"/>
    </source>
</evidence>